<dbReference type="HOGENOM" id="CLU_1454002_0_0_1"/>
<gene>
    <name evidence="2" type="ORF">HCBG_01872</name>
</gene>
<accession>C0NG56</accession>
<organism evidence="2 3">
    <name type="scientific">Ajellomyces capsulatus (strain G186AR / H82 / ATCC MYA-2454 / RMSCC 2432)</name>
    <name type="common">Darling's disease fungus</name>
    <name type="synonym">Histoplasma capsulatum</name>
    <dbReference type="NCBI Taxonomy" id="447093"/>
    <lineage>
        <taxon>Eukaryota</taxon>
        <taxon>Fungi</taxon>
        <taxon>Dikarya</taxon>
        <taxon>Ascomycota</taxon>
        <taxon>Pezizomycotina</taxon>
        <taxon>Eurotiomycetes</taxon>
        <taxon>Eurotiomycetidae</taxon>
        <taxon>Onygenales</taxon>
        <taxon>Ajellomycetaceae</taxon>
        <taxon>Histoplasma</taxon>
    </lineage>
</organism>
<evidence type="ECO:0000256" key="1">
    <source>
        <dbReference type="SAM" id="MobiDB-lite"/>
    </source>
</evidence>
<keyword evidence="3" id="KW-1185">Reference proteome</keyword>
<evidence type="ECO:0000313" key="2">
    <source>
        <dbReference type="EMBL" id="EEH10227.1"/>
    </source>
</evidence>
<sequence>MLLAQKGGNLVVAHGNLAPMTGVARDEKEVPVLLCRLAYAYHGPTKALDTAKGISQRFPEGQRALIVKKTLAKAGMCRVRGESWDTNRTESYPFFGREYRTKSKPTDITEQSPTSFQEGLEQRHAEFVNKDKSDCIIRWREKVKQQCGSEAAFHHTDVASMGDPELIGPNGTHPQTSKVDVKGDST</sequence>
<dbReference type="Proteomes" id="UP000001631">
    <property type="component" value="Unassembled WGS sequence"/>
</dbReference>
<dbReference type="GeneID" id="69034888"/>
<dbReference type="RefSeq" id="XP_045290707.1">
    <property type="nucleotide sequence ID" value="XM_045428921.1"/>
</dbReference>
<evidence type="ECO:0000313" key="3">
    <source>
        <dbReference type="Proteomes" id="UP000001631"/>
    </source>
</evidence>
<dbReference type="EMBL" id="GG663364">
    <property type="protein sequence ID" value="EEH10227.1"/>
    <property type="molecule type" value="Genomic_DNA"/>
</dbReference>
<protein>
    <submittedName>
        <fullName evidence="2">Uncharacterized protein</fullName>
    </submittedName>
</protein>
<name>C0NG56_AJECG</name>
<dbReference type="InParanoid" id="C0NG56"/>
<proteinExistence type="predicted"/>
<feature type="region of interest" description="Disordered" evidence="1">
    <location>
        <begin position="161"/>
        <end position="186"/>
    </location>
</feature>
<dbReference type="AlphaFoldDB" id="C0NG56"/>
<reference evidence="2" key="1">
    <citation type="submission" date="2009-02" db="EMBL/GenBank/DDBJ databases">
        <title>The Genome Sequence of Ajellomyces capsulatus strain G186AR.</title>
        <authorList>
            <consortium name="The Broad Institute Genome Sequencing Platform"/>
            <person name="Champion M."/>
            <person name="Cuomo C."/>
            <person name="Ma L.-J."/>
            <person name="Henn M.R."/>
            <person name="Sil A."/>
            <person name="Goldman B."/>
            <person name="Young S.K."/>
            <person name="Kodira C.D."/>
            <person name="Zeng Q."/>
            <person name="Koehrsen M."/>
            <person name="Alvarado L."/>
            <person name="Berlin A."/>
            <person name="Borenstein D."/>
            <person name="Chen Z."/>
            <person name="Engels R."/>
            <person name="Freedman E."/>
            <person name="Gellesch M."/>
            <person name="Goldberg J."/>
            <person name="Griggs A."/>
            <person name="Gujja S."/>
            <person name="Heiman D."/>
            <person name="Hepburn T."/>
            <person name="Howarth C."/>
            <person name="Jen D."/>
            <person name="Larson L."/>
            <person name="Lewis B."/>
            <person name="Mehta T."/>
            <person name="Park D."/>
            <person name="Pearson M."/>
            <person name="Roberts A."/>
            <person name="Saif S."/>
            <person name="Shea T."/>
            <person name="Shenoy N."/>
            <person name="Sisk P."/>
            <person name="Stolte C."/>
            <person name="Sykes S."/>
            <person name="Walk T."/>
            <person name="White J."/>
            <person name="Yandava C."/>
            <person name="Klein B."/>
            <person name="McEwen J.G."/>
            <person name="Puccia R."/>
            <person name="Goldman G.H."/>
            <person name="Felipe M.S."/>
            <person name="Nino-Vega G."/>
            <person name="San-Blas G."/>
            <person name="Taylor J."/>
            <person name="Mendoza L."/>
            <person name="Galagan J."/>
            <person name="Nusbaum C."/>
            <person name="Birren B."/>
        </authorList>
    </citation>
    <scope>NUCLEOTIDE SEQUENCE</scope>
    <source>
        <strain evidence="2">G186AR</strain>
    </source>
</reference>